<keyword evidence="2" id="KW-0813">Transport</keyword>
<dbReference type="RefSeq" id="WP_285965859.1">
    <property type="nucleotide sequence ID" value="NZ_CP127294.1"/>
</dbReference>
<dbReference type="Pfam" id="PF13459">
    <property type="entry name" value="Fer4_15"/>
    <property type="match status" value="1"/>
</dbReference>
<evidence type="ECO:0000256" key="7">
    <source>
        <dbReference type="ARBA" id="ARBA00023291"/>
    </source>
</evidence>
<evidence type="ECO:0000256" key="6">
    <source>
        <dbReference type="ARBA" id="ARBA00023014"/>
    </source>
</evidence>
<evidence type="ECO:0000256" key="2">
    <source>
        <dbReference type="ARBA" id="ARBA00022448"/>
    </source>
</evidence>
<protein>
    <submittedName>
        <fullName evidence="9">Ferredoxin</fullName>
    </submittedName>
</protein>
<dbReference type="SUPFAM" id="SSF54862">
    <property type="entry name" value="4Fe-4S ferredoxins"/>
    <property type="match status" value="1"/>
</dbReference>
<keyword evidence="4" id="KW-0249">Electron transport</keyword>
<dbReference type="EMBL" id="CP127294">
    <property type="protein sequence ID" value="WIX75082.1"/>
    <property type="molecule type" value="Genomic_DNA"/>
</dbReference>
<keyword evidence="6" id="KW-0411">Iron-sulfur</keyword>
<sequence length="64" mass="6799">MKIGQVPDVCQGHAQCYIIDPDLFPLNDDGFSGVAAEQEVPPGEEDTTEMGVEACPVAALRILP</sequence>
<keyword evidence="3" id="KW-0479">Metal-binding</keyword>
<accession>A0A9Y2I7N9</accession>
<evidence type="ECO:0000313" key="10">
    <source>
        <dbReference type="Proteomes" id="UP001236014"/>
    </source>
</evidence>
<keyword evidence="5" id="KW-0408">Iron</keyword>
<proteinExistence type="predicted"/>
<dbReference type="GO" id="GO:0046872">
    <property type="term" value="F:metal ion binding"/>
    <property type="evidence" value="ECO:0007669"/>
    <property type="project" value="UniProtKB-KW"/>
</dbReference>
<keyword evidence="10" id="KW-1185">Reference proteome</keyword>
<dbReference type="PANTHER" id="PTHR36923:SF3">
    <property type="entry name" value="FERREDOXIN"/>
    <property type="match status" value="1"/>
</dbReference>
<name>A0A9Y2I7N9_9PSEU</name>
<evidence type="ECO:0000313" key="9">
    <source>
        <dbReference type="EMBL" id="WIX75082.1"/>
    </source>
</evidence>
<evidence type="ECO:0000256" key="3">
    <source>
        <dbReference type="ARBA" id="ARBA00022723"/>
    </source>
</evidence>
<gene>
    <name evidence="9" type="ORF">QRX50_26400</name>
</gene>
<organism evidence="9 10">
    <name type="scientific">Amycolatopsis carbonis</name>
    <dbReference type="NCBI Taxonomy" id="715471"/>
    <lineage>
        <taxon>Bacteria</taxon>
        <taxon>Bacillati</taxon>
        <taxon>Actinomycetota</taxon>
        <taxon>Actinomycetes</taxon>
        <taxon>Pseudonocardiales</taxon>
        <taxon>Pseudonocardiaceae</taxon>
        <taxon>Amycolatopsis</taxon>
    </lineage>
</organism>
<dbReference type="AlphaFoldDB" id="A0A9Y2I7N9"/>
<dbReference type="Proteomes" id="UP001236014">
    <property type="component" value="Chromosome"/>
</dbReference>
<dbReference type="KEGG" id="acab:QRX50_26400"/>
<dbReference type="GO" id="GO:0051538">
    <property type="term" value="F:3 iron, 4 sulfur cluster binding"/>
    <property type="evidence" value="ECO:0007669"/>
    <property type="project" value="UniProtKB-KW"/>
</dbReference>
<evidence type="ECO:0000256" key="5">
    <source>
        <dbReference type="ARBA" id="ARBA00023004"/>
    </source>
</evidence>
<evidence type="ECO:0000256" key="4">
    <source>
        <dbReference type="ARBA" id="ARBA00022982"/>
    </source>
</evidence>
<dbReference type="PANTHER" id="PTHR36923">
    <property type="entry name" value="FERREDOXIN"/>
    <property type="match status" value="1"/>
</dbReference>
<evidence type="ECO:0000256" key="8">
    <source>
        <dbReference type="SAM" id="MobiDB-lite"/>
    </source>
</evidence>
<keyword evidence="7" id="KW-0003">3Fe-4S</keyword>
<dbReference type="Gene3D" id="3.30.70.20">
    <property type="match status" value="1"/>
</dbReference>
<evidence type="ECO:0000256" key="1">
    <source>
        <dbReference type="ARBA" id="ARBA00001927"/>
    </source>
</evidence>
<feature type="region of interest" description="Disordered" evidence="8">
    <location>
        <begin position="30"/>
        <end position="49"/>
    </location>
</feature>
<reference evidence="9 10" key="1">
    <citation type="submission" date="2023-06" db="EMBL/GenBank/DDBJ databases">
        <authorList>
            <person name="Oyuntsetseg B."/>
            <person name="Kim S.B."/>
        </authorList>
    </citation>
    <scope>NUCLEOTIDE SEQUENCE [LARGE SCALE GENOMIC DNA]</scope>
    <source>
        <strain evidence="9 10">2-15</strain>
    </source>
</reference>
<comment type="cofactor">
    <cofactor evidence="1">
        <name>[3Fe-4S] cluster</name>
        <dbReference type="ChEBI" id="CHEBI:21137"/>
    </cofactor>
</comment>
<dbReference type="InterPro" id="IPR051269">
    <property type="entry name" value="Fe-S_cluster_ET"/>
</dbReference>